<dbReference type="EMBL" id="BAAAGU010000033">
    <property type="protein sequence ID" value="GAA0652700.1"/>
    <property type="molecule type" value="Genomic_DNA"/>
</dbReference>
<organism evidence="1 2">
    <name type="scientific">Streptomyces thermocarboxydovorans</name>
    <dbReference type="NCBI Taxonomy" id="59298"/>
    <lineage>
        <taxon>Bacteria</taxon>
        <taxon>Bacillati</taxon>
        <taxon>Actinomycetota</taxon>
        <taxon>Actinomycetes</taxon>
        <taxon>Kitasatosporales</taxon>
        <taxon>Streptomycetaceae</taxon>
        <taxon>Streptomyces</taxon>
    </lineage>
</organism>
<evidence type="ECO:0000313" key="2">
    <source>
        <dbReference type="Proteomes" id="UP001500724"/>
    </source>
</evidence>
<gene>
    <name evidence="1" type="ORF">GCM10009535_33860</name>
</gene>
<proteinExistence type="predicted"/>
<protein>
    <recommendedName>
        <fullName evidence="3">Ig-like domain-containing protein</fullName>
    </recommendedName>
</protein>
<keyword evidence="2" id="KW-1185">Reference proteome</keyword>
<evidence type="ECO:0008006" key="3">
    <source>
        <dbReference type="Google" id="ProtNLM"/>
    </source>
</evidence>
<evidence type="ECO:0000313" key="1">
    <source>
        <dbReference type="EMBL" id="GAA0652700.1"/>
    </source>
</evidence>
<name>A0ABP3STL1_9ACTN</name>
<sequence>MSPGCTSTWDGTADLVATVTTDGRPGTLTYRWIRSDGTSSGVLREDLAQGQARVRLHLLWTFEGKGRYQAHAELRFVSPAGPSARTELTYDCP</sequence>
<accession>A0ABP3STL1</accession>
<reference evidence="2" key="1">
    <citation type="journal article" date="2019" name="Int. J. Syst. Evol. Microbiol.">
        <title>The Global Catalogue of Microorganisms (GCM) 10K type strain sequencing project: providing services to taxonomists for standard genome sequencing and annotation.</title>
        <authorList>
            <consortium name="The Broad Institute Genomics Platform"/>
            <consortium name="The Broad Institute Genome Sequencing Center for Infectious Disease"/>
            <person name="Wu L."/>
            <person name="Ma J."/>
        </authorList>
    </citation>
    <scope>NUCLEOTIDE SEQUENCE [LARGE SCALE GENOMIC DNA]</scope>
    <source>
        <strain evidence="2">JCM 10367</strain>
    </source>
</reference>
<dbReference type="Proteomes" id="UP001500724">
    <property type="component" value="Unassembled WGS sequence"/>
</dbReference>
<comment type="caution">
    <text evidence="1">The sequence shown here is derived from an EMBL/GenBank/DDBJ whole genome shotgun (WGS) entry which is preliminary data.</text>
</comment>
<dbReference type="RefSeq" id="WP_344001957.1">
    <property type="nucleotide sequence ID" value="NZ_BAAAGU010000033.1"/>
</dbReference>